<dbReference type="KEGG" id="lsh:CAB17_14650"/>
<organism evidence="2 3">
    <name type="scientific">Legionella sainthelensi</name>
    <dbReference type="NCBI Taxonomy" id="28087"/>
    <lineage>
        <taxon>Bacteria</taxon>
        <taxon>Pseudomonadati</taxon>
        <taxon>Pseudomonadota</taxon>
        <taxon>Gammaproteobacteria</taxon>
        <taxon>Legionellales</taxon>
        <taxon>Legionellaceae</taxon>
        <taxon>Legionella</taxon>
    </lineage>
</organism>
<keyword evidence="3" id="KW-1185">Reference proteome</keyword>
<dbReference type="Proteomes" id="UP000234343">
    <property type="component" value="Chromosome"/>
</dbReference>
<evidence type="ECO:0008006" key="4">
    <source>
        <dbReference type="Google" id="ProtNLM"/>
    </source>
</evidence>
<sequence>MSLLFDLVIEPKKSKTYLRLVLIIYLFTVLLILYSSIYLFLKFALIGYIAVLFRFDWINRKPYVEIKKIQFIDNQWVLEFHDGKKENYLQATILINNFLFSLIQLKSMQQKKSIILFHDQLTAMQLRFLYFKTQDQHIGI</sequence>
<evidence type="ECO:0000313" key="3">
    <source>
        <dbReference type="Proteomes" id="UP000234343"/>
    </source>
</evidence>
<protein>
    <recommendedName>
        <fullName evidence="4">Transmembrane protein</fullName>
    </recommendedName>
</protein>
<reference evidence="2 3" key="1">
    <citation type="submission" date="2017-12" db="EMBL/GenBank/DDBJ databases">
        <title>Legionella sainthelensi LA01-117, whole genome sequence of a clinical isolate from New Zealand.</title>
        <authorList>
            <person name="Cree S.L."/>
            <person name="Slow S."/>
            <person name="Kennedy M.A."/>
            <person name="Murdoch D.R."/>
            <person name="Biggs P.J."/>
            <person name="Anderson T."/>
        </authorList>
    </citation>
    <scope>NUCLEOTIDE SEQUENCE [LARGE SCALE GENOMIC DNA]</scope>
    <source>
        <strain evidence="2 3">LA01-117</strain>
    </source>
</reference>
<evidence type="ECO:0000313" key="2">
    <source>
        <dbReference type="EMBL" id="AUH73151.1"/>
    </source>
</evidence>
<evidence type="ECO:0000256" key="1">
    <source>
        <dbReference type="SAM" id="Phobius"/>
    </source>
</evidence>
<accession>A0A2H5FNL1</accession>
<proteinExistence type="predicted"/>
<feature type="transmembrane region" description="Helical" evidence="1">
    <location>
        <begin position="20"/>
        <end position="53"/>
    </location>
</feature>
<keyword evidence="1" id="KW-0812">Transmembrane</keyword>
<gene>
    <name evidence="2" type="ORF">CAB17_14650</name>
</gene>
<name>A0A2H5FNL1_9GAMM</name>
<keyword evidence="1" id="KW-0472">Membrane</keyword>
<keyword evidence="1" id="KW-1133">Transmembrane helix</keyword>
<dbReference type="EMBL" id="CP025491">
    <property type="protein sequence ID" value="AUH73151.1"/>
    <property type="molecule type" value="Genomic_DNA"/>
</dbReference>
<dbReference type="AlphaFoldDB" id="A0A2H5FNL1"/>